<dbReference type="PANTHER" id="PTHR45912">
    <property type="entry name" value="CILIA- AND FLAGELLA-ASSOCIATED PROTEIN 47"/>
    <property type="match status" value="1"/>
</dbReference>
<evidence type="ECO:0000259" key="1">
    <source>
        <dbReference type="Pfam" id="PF22067"/>
    </source>
</evidence>
<evidence type="ECO:0000313" key="3">
    <source>
        <dbReference type="EMBL" id="EGR28301.1"/>
    </source>
</evidence>
<proteinExistence type="predicted"/>
<protein>
    <recommendedName>
        <fullName evidence="5">Calponin-homology (CH) domain-containing protein</fullName>
    </recommendedName>
</protein>
<dbReference type="Pfam" id="PF24529">
    <property type="entry name" value="CFAP47"/>
    <property type="match status" value="1"/>
</dbReference>
<dbReference type="Proteomes" id="UP000008983">
    <property type="component" value="Unassembled WGS sequence"/>
</dbReference>
<evidence type="ECO:0008006" key="5">
    <source>
        <dbReference type="Google" id="ProtNLM"/>
    </source>
</evidence>
<gene>
    <name evidence="3" type="ORF">IMG5_179020</name>
</gene>
<dbReference type="eggNOG" id="ENOG502QQ4Q">
    <property type="taxonomic scope" value="Eukaryota"/>
</dbReference>
<dbReference type="GeneID" id="14904382"/>
<evidence type="ECO:0000259" key="2">
    <source>
        <dbReference type="Pfam" id="PF24529"/>
    </source>
</evidence>
<sequence length="1284" mass="148580">MEFSKDVIKRWLNFNVLTNNIQQFPESIIENNGEQLYDLLIFLAGQKSPLIQTKVNIPTTCNRTQIVNLLFQQYDSLIRLLKQDGALLNHIRPQFLLGYNEYNVYLKSQGKEEIQFLHQTMGKLSQHKYTYFCTDSWITLFYQILKIYYLQRINFKQIKTIPNLQQENATLPSSYIIGSNFYSQFEGMLFRWLELNEEIINQQIQIPYRIINLDQEISSGHILSGLIKNYLGTDYTQQMFQGLKLQTNNDDERFFNCTKIYQALQEINLQTPFLPLDISKPSQREIFLLLVHLLNTLPNYIPKENPIIFSCILGQEINHIIELKNNTKKPINYWVKYIGSPDFQMETDNIKLEPTETYPFNIKFVSRVSVPVTGRIRFTNKRESNVAAQTLVFDLKSQIIGRVSQKIEEVESVLYEQKEFIIKVENKFTRFDHADFLVTILHEWETKQTQSNPNPVKKATKNDELLPQEILNCVPSFFCKNSEKIRVKKNVPLHLQLIFIPLVYENQKCYIIFSDPNVGEFQYEIIGKVKLPEEIIQLPELPPIYVEEQKNWQYKIPFRNEKLKAARKLVEYHLYERKKKEGQQNKKYTLPNISPDLINFYVQIQQPADCIQIAKTLTIINPLVVAKRKASAATSQVLQKNNDVSSIESKKIIENISNMDQLANQDLEELEKNVLNFNFAFKQPIKEYTALITLKNPEKSDIRLYKLVIQSQPKPIQAILEIKCPAKETISQDIPIQNYTERDWNIKVHFLQNEEKNGKTISLIQTTKRYKRLLIKKKSTSILQIQFSPLWIYTAEAHLTLQNLTTGEVYEYQIFGIGEEPLTVDHLVINCQARKLTKQELALKNPYTDRPITYEIETDLVGASGLPSITIGPGKKGKGLIGNSYFSLQPKQVSQYELFFLPLKAGKQQGSINFVSEEIGEIWYELNLIADDSQTVRLPLLKAELGKVEQQEVRLENPSNYDTKVEVIISNKTNFDVIPDQIIIPANEEVSVFIKYMPSILDKTQTSQITFETENIGKWQFLAFGIGIPPTCFEPKIVTVGLDQDFSIMMQNELKVSLPGISQLQGDNDTFTFEIKNKIGGQWKFKIQLESLTPNEDDIIILSSLIENIDKIQFKLTNRYKTYAQFVAKLTPESDSEFSVSPISGILEPYGREGTTFNICFQPIQYGQNKNAKLIIETEDMYWSYQIKGIIPNYKPPAFMNSKIDNKLGVDVTSNWRHNNTNFVVNNIRKAKKIQQDNLNNVHNNSMNNSKINNKILDAKSLLTTKKGGFGINSSQISNQLFRN</sequence>
<dbReference type="InterPro" id="IPR054089">
    <property type="entry name" value="Cep192-like_D3"/>
</dbReference>
<accession>G0R2K1</accession>
<dbReference type="RefSeq" id="XP_004027646.1">
    <property type="nucleotide sequence ID" value="XM_004027597.1"/>
</dbReference>
<organism evidence="3 4">
    <name type="scientific">Ichthyophthirius multifiliis</name>
    <name type="common">White spot disease agent</name>
    <name type="synonym">Ich</name>
    <dbReference type="NCBI Taxonomy" id="5932"/>
    <lineage>
        <taxon>Eukaryota</taxon>
        <taxon>Sar</taxon>
        <taxon>Alveolata</taxon>
        <taxon>Ciliophora</taxon>
        <taxon>Intramacronucleata</taxon>
        <taxon>Oligohymenophorea</taxon>
        <taxon>Hymenostomatida</taxon>
        <taxon>Ophryoglenina</taxon>
        <taxon>Ichthyophthirius</taxon>
    </lineage>
</organism>
<dbReference type="EMBL" id="GL984268">
    <property type="protein sequence ID" value="EGR28301.1"/>
    <property type="molecule type" value="Genomic_DNA"/>
</dbReference>
<reference evidence="3 4" key="1">
    <citation type="submission" date="2011-07" db="EMBL/GenBank/DDBJ databases">
        <authorList>
            <person name="Coyne R."/>
            <person name="Brami D."/>
            <person name="Johnson J."/>
            <person name="Hostetler J."/>
            <person name="Hannick L."/>
            <person name="Clark T."/>
            <person name="Cassidy-Hanley D."/>
            <person name="Inman J."/>
        </authorList>
    </citation>
    <scope>NUCLEOTIDE SEQUENCE [LARGE SCALE GENOMIC DNA]</scope>
    <source>
        <strain evidence="3 4">G5</strain>
    </source>
</reference>
<name>G0R2K1_ICHMU</name>
<dbReference type="InParanoid" id="G0R2K1"/>
<feature type="domain" description="Cilia- and flagella-associated protein 47" evidence="2">
    <location>
        <begin position="4"/>
        <end position="153"/>
    </location>
</feature>
<dbReference type="InterPro" id="IPR056343">
    <property type="entry name" value="CFAP47_dom"/>
</dbReference>
<evidence type="ECO:0000313" key="4">
    <source>
        <dbReference type="Proteomes" id="UP000008983"/>
    </source>
</evidence>
<dbReference type="GO" id="GO:0005929">
    <property type="term" value="C:cilium"/>
    <property type="evidence" value="ECO:0007669"/>
    <property type="project" value="TreeGrafter"/>
</dbReference>
<dbReference type="OrthoDB" id="10060824at2759"/>
<dbReference type="OMA" id="TEREWAI"/>
<dbReference type="STRING" id="857967.G0R2K1"/>
<dbReference type="Pfam" id="PF22067">
    <property type="entry name" value="Cep192_D3"/>
    <property type="match status" value="1"/>
</dbReference>
<dbReference type="GO" id="GO:0060271">
    <property type="term" value="P:cilium assembly"/>
    <property type="evidence" value="ECO:0007669"/>
    <property type="project" value="TreeGrafter"/>
</dbReference>
<keyword evidence="4" id="KW-1185">Reference proteome</keyword>
<feature type="domain" description="Cep192-like" evidence="1">
    <location>
        <begin position="934"/>
        <end position="1015"/>
    </location>
</feature>
<dbReference type="PANTHER" id="PTHR45912:SF3">
    <property type="entry name" value="CILIA- AND FLAGELLA-ASSOCIATED PROTEIN 47"/>
    <property type="match status" value="1"/>
</dbReference>